<evidence type="ECO:0000313" key="7">
    <source>
        <dbReference type="Proteomes" id="UP000297288"/>
    </source>
</evidence>
<gene>
    <name evidence="5" type="ORF">E4650_01420</name>
    <name evidence="4" type="ORF">SAMN04488588_0023</name>
</gene>
<dbReference type="Pfam" id="PF01451">
    <property type="entry name" value="LMWPc"/>
    <property type="match status" value="1"/>
</dbReference>
<dbReference type="RefSeq" id="WP_091401647.1">
    <property type="nucleotide sequence ID" value="NZ_FMYV01000001.1"/>
</dbReference>
<dbReference type="EMBL" id="SRME01000001">
    <property type="protein sequence ID" value="TGG88882.1"/>
    <property type="molecule type" value="Genomic_DNA"/>
</dbReference>
<dbReference type="SMART" id="SM00226">
    <property type="entry name" value="LMWPc"/>
    <property type="match status" value="1"/>
</dbReference>
<evidence type="ECO:0000313" key="5">
    <source>
        <dbReference type="EMBL" id="TGG88882.1"/>
    </source>
</evidence>
<feature type="domain" description="Phosphotyrosine protein phosphatase I" evidence="3">
    <location>
        <begin position="4"/>
        <end position="137"/>
    </location>
</feature>
<dbReference type="InterPro" id="IPR023485">
    <property type="entry name" value="Ptyr_pPase"/>
</dbReference>
<keyword evidence="1" id="KW-0059">Arsenical resistance</keyword>
<dbReference type="Proteomes" id="UP000297288">
    <property type="component" value="Unassembled WGS sequence"/>
</dbReference>
<name>A0A1G6HN08_9BACT</name>
<dbReference type="Proteomes" id="UP000199322">
    <property type="component" value="Unassembled WGS sequence"/>
</dbReference>
<dbReference type="SUPFAM" id="SSF52788">
    <property type="entry name" value="Phosphotyrosine protein phosphatases I"/>
    <property type="match status" value="1"/>
</dbReference>
<keyword evidence="2" id="KW-0175">Coiled coil</keyword>
<sequence length="150" mass="17461">MSKPKVLFLCTRNSARSQMAEGFLKYYADDKYEVYSAGLTPSKINPLTIKVMKEKGIDISDQYSKGFEDFDNKRFGFLITVCSKAEENCPVFPGISIRMFWPFDDPDDVNGTEEEKLNKFREVRDEIENKVKEFVENDGNPEWEKKNFLL</sequence>
<dbReference type="GO" id="GO:0046685">
    <property type="term" value="P:response to arsenic-containing substance"/>
    <property type="evidence" value="ECO:0007669"/>
    <property type="project" value="UniProtKB-KW"/>
</dbReference>
<dbReference type="PANTHER" id="PTHR43428">
    <property type="entry name" value="ARSENATE REDUCTASE"/>
    <property type="match status" value="1"/>
</dbReference>
<evidence type="ECO:0000313" key="6">
    <source>
        <dbReference type="Proteomes" id="UP000199322"/>
    </source>
</evidence>
<accession>A0A1G6HN08</accession>
<dbReference type="CDD" id="cd16345">
    <property type="entry name" value="LMWP_ArsC"/>
    <property type="match status" value="1"/>
</dbReference>
<organism evidence="4 6">
    <name type="scientific">Geotoga petraea</name>
    <dbReference type="NCBI Taxonomy" id="28234"/>
    <lineage>
        <taxon>Bacteria</taxon>
        <taxon>Thermotogati</taxon>
        <taxon>Thermotogota</taxon>
        <taxon>Thermotogae</taxon>
        <taxon>Petrotogales</taxon>
        <taxon>Petrotogaceae</taxon>
        <taxon>Geotoga</taxon>
    </lineage>
</organism>
<reference evidence="4 6" key="1">
    <citation type="submission" date="2016-10" db="EMBL/GenBank/DDBJ databases">
        <authorList>
            <person name="de Groot N.N."/>
        </authorList>
    </citation>
    <scope>NUCLEOTIDE SEQUENCE [LARGE SCALE GENOMIC DNA]</scope>
    <source>
        <strain evidence="4 6">WG14</strain>
    </source>
</reference>
<dbReference type="Gene3D" id="3.40.50.2300">
    <property type="match status" value="1"/>
</dbReference>
<keyword evidence="6" id="KW-1185">Reference proteome</keyword>
<evidence type="ECO:0000313" key="4">
    <source>
        <dbReference type="EMBL" id="SDB95630.1"/>
    </source>
</evidence>
<protein>
    <submittedName>
        <fullName evidence="4 5">Arsenate reductase</fullName>
    </submittedName>
</protein>
<evidence type="ECO:0000259" key="3">
    <source>
        <dbReference type="SMART" id="SM00226"/>
    </source>
</evidence>
<proteinExistence type="predicted"/>
<feature type="coiled-coil region" evidence="2">
    <location>
        <begin position="110"/>
        <end position="137"/>
    </location>
</feature>
<dbReference type="STRING" id="28234.SAMN04488588_0023"/>
<evidence type="ECO:0000256" key="1">
    <source>
        <dbReference type="ARBA" id="ARBA00022849"/>
    </source>
</evidence>
<dbReference type="AlphaFoldDB" id="A0A1G6HN08"/>
<evidence type="ECO:0000256" key="2">
    <source>
        <dbReference type="SAM" id="Coils"/>
    </source>
</evidence>
<dbReference type="OrthoDB" id="9784339at2"/>
<dbReference type="PANTHER" id="PTHR43428:SF1">
    <property type="entry name" value="ARSENATE REDUCTASE"/>
    <property type="match status" value="1"/>
</dbReference>
<reference evidence="5 7" key="2">
    <citation type="submission" date="2019-04" db="EMBL/GenBank/DDBJ databases">
        <title>Draft genome sequence data and analysis of a Fermenting Bacterium, Geotoga petraea strain HO-Geo1, isolated from heavy-oil petroleum reservoir in Russia.</title>
        <authorList>
            <person name="Grouzdev D.S."/>
            <person name="Semenova E.M."/>
            <person name="Sokolova D.S."/>
            <person name="Tourova T.P."/>
            <person name="Poltaraus A.B."/>
            <person name="Nazina T.N."/>
        </authorList>
    </citation>
    <scope>NUCLEOTIDE SEQUENCE [LARGE SCALE GENOMIC DNA]</scope>
    <source>
        <strain evidence="5 7">HO-Geo1</strain>
    </source>
</reference>
<dbReference type="InterPro" id="IPR036196">
    <property type="entry name" value="Ptyr_pPase_sf"/>
</dbReference>
<dbReference type="EMBL" id="FMYV01000001">
    <property type="protein sequence ID" value="SDB95630.1"/>
    <property type="molecule type" value="Genomic_DNA"/>
</dbReference>